<dbReference type="Pfam" id="PF08308">
    <property type="entry name" value="PEGA"/>
    <property type="match status" value="1"/>
</dbReference>
<protein>
    <submittedName>
        <fullName evidence="3">PEGA domain-containing protein</fullName>
    </submittedName>
</protein>
<evidence type="ECO:0000259" key="2">
    <source>
        <dbReference type="Pfam" id="PF08308"/>
    </source>
</evidence>
<proteinExistence type="predicted"/>
<sequence length="243" mass="27315">MLVIFILVFVSKVFAQDDFGFLNINSDPEKALVYIDSKLIGLTPIVNLKVKPGAYILKVKNPEMSDWLESDYEQKIDVRAGDTLNLFVTFDKYVKINSIPFGADIFLGDSILGVTPSVFKLKELIGKRLKISKKGYDEVEIFIDGKARKFEVNLKPKNGVDDELRKGSRDKLKMVLPIAVISLSSGLFSIYFKTKADALYEEYLRTGDAGKLNTIKTYDRISAFTLVIFEATTLLGIYILLSD</sequence>
<keyword evidence="1" id="KW-0472">Membrane</keyword>
<dbReference type="AlphaFoldDB" id="A0A0S4MTI2"/>
<feature type="transmembrane region" description="Helical" evidence="1">
    <location>
        <begin position="174"/>
        <end position="192"/>
    </location>
</feature>
<dbReference type="RefSeq" id="WP_181180202.1">
    <property type="nucleotide sequence ID" value="NZ_FAOO01000002.1"/>
</dbReference>
<feature type="domain" description="PEGA" evidence="2">
    <location>
        <begin position="20"/>
        <end position="92"/>
    </location>
</feature>
<dbReference type="STRING" id="1643428.GCA_001442855_00298"/>
<feature type="transmembrane region" description="Helical" evidence="1">
    <location>
        <begin position="221"/>
        <end position="241"/>
    </location>
</feature>
<reference evidence="4" key="1">
    <citation type="submission" date="2015-11" db="EMBL/GenBank/DDBJ databases">
        <authorList>
            <person name="Varghese N."/>
        </authorList>
    </citation>
    <scope>NUCLEOTIDE SEQUENCE [LARGE SCALE GENOMIC DNA]</scope>
</reference>
<dbReference type="PANTHER" id="PTHR36194">
    <property type="entry name" value="S-LAYER-LIKE PROTEIN"/>
    <property type="match status" value="1"/>
</dbReference>
<organism evidence="3 4">
    <name type="scientific">Candidatus Thermokryptus mobilis</name>
    <dbReference type="NCBI Taxonomy" id="1643428"/>
    <lineage>
        <taxon>Bacteria</taxon>
        <taxon>Pseudomonadati</taxon>
        <taxon>Candidatus Kryptoniota</taxon>
        <taxon>Candidatus Thermokryptus</taxon>
    </lineage>
</organism>
<name>A0A0S4MTI2_9BACT</name>
<keyword evidence="4" id="KW-1185">Reference proteome</keyword>
<dbReference type="EMBL" id="FAOO01000002">
    <property type="protein sequence ID" value="CUU01683.1"/>
    <property type="molecule type" value="Genomic_DNA"/>
</dbReference>
<dbReference type="Proteomes" id="UP000320623">
    <property type="component" value="Unassembled WGS sequence"/>
</dbReference>
<dbReference type="InterPro" id="IPR013229">
    <property type="entry name" value="PEGA"/>
</dbReference>
<keyword evidence="1" id="KW-0812">Transmembrane</keyword>
<gene>
    <name evidence="3" type="ORF">JGI1_00311</name>
</gene>
<accession>A0A0S4MTI2</accession>
<dbReference type="PANTHER" id="PTHR36194:SF1">
    <property type="entry name" value="S-LAYER-LIKE PROTEIN"/>
    <property type="match status" value="1"/>
</dbReference>
<evidence type="ECO:0000256" key="1">
    <source>
        <dbReference type="SAM" id="Phobius"/>
    </source>
</evidence>
<evidence type="ECO:0000313" key="4">
    <source>
        <dbReference type="Proteomes" id="UP000320623"/>
    </source>
</evidence>
<keyword evidence="1" id="KW-1133">Transmembrane helix</keyword>
<evidence type="ECO:0000313" key="3">
    <source>
        <dbReference type="EMBL" id="CUU01683.1"/>
    </source>
</evidence>